<proteinExistence type="predicted"/>
<dbReference type="Proteomes" id="UP000025947">
    <property type="component" value="Unassembled WGS sequence"/>
</dbReference>
<dbReference type="AlphaFoldDB" id="A0A051TYC2"/>
<organism evidence="1 2">
    <name type="scientific">Mycobacterium [tuberculosis] TKK-01-0051</name>
    <dbReference type="NCBI Taxonomy" id="1324261"/>
    <lineage>
        <taxon>Bacteria</taxon>
        <taxon>Bacillati</taxon>
        <taxon>Actinomycetota</taxon>
        <taxon>Actinomycetes</taxon>
        <taxon>Mycobacteriales</taxon>
        <taxon>Mycobacteriaceae</taxon>
        <taxon>Mycobacterium</taxon>
        <taxon>Mycobacterium avium complex (MAC)</taxon>
    </lineage>
</organism>
<evidence type="ECO:0000313" key="1">
    <source>
        <dbReference type="EMBL" id="KBZ61356.1"/>
    </source>
</evidence>
<sequence length="69" mass="7692">MGHLAGQGRTGATTEKARWTAEDELVKMGVEFSRGEMWKPYTLKDRNLFTGQNPASAGPFAREFMKELG</sequence>
<protein>
    <recommendedName>
        <fullName evidence="3">DJ-1/PfpI domain-containing protein</fullName>
    </recommendedName>
</protein>
<keyword evidence="2" id="KW-1185">Reference proteome</keyword>
<gene>
    <name evidence="1" type="ORF">K875_04310</name>
</gene>
<dbReference type="HOGENOM" id="CLU_2771517_0_0_11"/>
<dbReference type="Gene3D" id="3.40.50.880">
    <property type="match status" value="1"/>
</dbReference>
<dbReference type="RefSeq" id="WP_044486732.1">
    <property type="nucleotide sequence ID" value="NZ_KK328284.1"/>
</dbReference>
<dbReference type="EMBL" id="JLXW01000010">
    <property type="protein sequence ID" value="KBZ61356.1"/>
    <property type="molecule type" value="Genomic_DNA"/>
</dbReference>
<name>A0A051TYC2_9MYCO</name>
<comment type="caution">
    <text evidence="1">The sequence shown here is derived from an EMBL/GenBank/DDBJ whole genome shotgun (WGS) entry which is preliminary data.</text>
</comment>
<dbReference type="InterPro" id="IPR029062">
    <property type="entry name" value="Class_I_gatase-like"/>
</dbReference>
<dbReference type="PATRIC" id="fig|1324261.3.peg.4349"/>
<evidence type="ECO:0000313" key="2">
    <source>
        <dbReference type="Proteomes" id="UP000025947"/>
    </source>
</evidence>
<evidence type="ECO:0008006" key="3">
    <source>
        <dbReference type="Google" id="ProtNLM"/>
    </source>
</evidence>
<accession>A0A051TYC2</accession>
<reference evidence="1 2" key="1">
    <citation type="submission" date="2014-04" db="EMBL/GenBank/DDBJ databases">
        <title>The Genome Sequence of Mycobacterium tuberculosis TKK-01-0051.</title>
        <authorList>
            <consortium name="The Broad Institute Genomics Platform"/>
            <consortium name="The Broad Institute Genome Sequencing Center for Infectious Disease"/>
            <person name="Earl A.M."/>
            <person name="Cohen K."/>
            <person name="Pym A."/>
            <person name="Bishai W."/>
            <person name="Maharaj K."/>
            <person name="Desjardins C."/>
            <person name="Abeel T."/>
            <person name="Young S."/>
            <person name="Zeng Q."/>
            <person name="Gargeya S."/>
            <person name="Abouelleil A."/>
            <person name="Alvarado L."/>
            <person name="Chapman S.B."/>
            <person name="Gainer-Dewar J."/>
            <person name="Goldberg J."/>
            <person name="Griggs A."/>
            <person name="Gujja S."/>
            <person name="Hansen M."/>
            <person name="Howarth C."/>
            <person name="Imamovic A."/>
            <person name="Larimer J."/>
            <person name="Murphy C."/>
            <person name="Naylor J."/>
            <person name="Pearson M."/>
            <person name="Poon T.W."/>
            <person name="Priest M."/>
            <person name="Roberts A."/>
            <person name="Saif S."/>
            <person name="Shea T."/>
            <person name="Sykes S."/>
            <person name="Wortman J."/>
            <person name="Nusbaum C."/>
            <person name="Birren B."/>
        </authorList>
    </citation>
    <scope>NUCLEOTIDE SEQUENCE [LARGE SCALE GENOMIC DNA]</scope>
    <source>
        <strain evidence="1 2">TKK-01-0051</strain>
    </source>
</reference>
<dbReference type="SUPFAM" id="SSF52317">
    <property type="entry name" value="Class I glutamine amidotransferase-like"/>
    <property type="match status" value="1"/>
</dbReference>